<proteinExistence type="predicted"/>
<gene>
    <name evidence="1" type="ORF">SAMN05216454_10232</name>
</gene>
<dbReference type="EMBL" id="FODF01000002">
    <property type="protein sequence ID" value="SEN28029.1"/>
    <property type="molecule type" value="Genomic_DNA"/>
</dbReference>
<organism evidence="1 2">
    <name type="scientific">Peptostreptococcus russellii</name>
    <dbReference type="NCBI Taxonomy" id="215200"/>
    <lineage>
        <taxon>Bacteria</taxon>
        <taxon>Bacillati</taxon>
        <taxon>Bacillota</taxon>
        <taxon>Clostridia</taxon>
        <taxon>Peptostreptococcales</taxon>
        <taxon>Peptostreptococcaceae</taxon>
        <taxon>Peptostreptococcus</taxon>
    </lineage>
</organism>
<protein>
    <submittedName>
        <fullName evidence="1">Uncharacterized protein</fullName>
    </submittedName>
</protein>
<dbReference type="STRING" id="215200.SAMN05216454_10232"/>
<sequence>MKKINKIEFKINIKKNKFDIDMKHDFSPVKVLMVGNKVMAEYAMLMMQDENTDIFDQDIVAMTKRLEELGDIKLTIEEYESNTFNFSKQIIHEVKYDKSYTLKDVFSIISVAMTYMKDTLVTAYGMDNKVYEMPKEDAINFLTDFERSMESYKKISDMYGMAGYVYKNFENSMENLVSNMAYLSEICGEMADSFMEGGQDIFSEELIEGEENIDIARQNAEENYTRLMEMVNAAVQMHHEHHHHGHHHHHASCNCQEHHENEEPCRYQEEGHSHDTSCNCHSGEHEGHCDCKK</sequence>
<evidence type="ECO:0000313" key="1">
    <source>
        <dbReference type="EMBL" id="SEN28029.1"/>
    </source>
</evidence>
<dbReference type="AlphaFoldDB" id="A0A1H8F8H6"/>
<name>A0A1H8F8H6_9FIRM</name>
<keyword evidence="2" id="KW-1185">Reference proteome</keyword>
<reference evidence="1 2" key="1">
    <citation type="submission" date="2016-10" db="EMBL/GenBank/DDBJ databases">
        <authorList>
            <person name="de Groot N.N."/>
        </authorList>
    </citation>
    <scope>NUCLEOTIDE SEQUENCE [LARGE SCALE GENOMIC DNA]</scope>
    <source>
        <strain evidence="1 2">Calf135</strain>
    </source>
</reference>
<dbReference type="RefSeq" id="WP_091973822.1">
    <property type="nucleotide sequence ID" value="NZ_FODF01000002.1"/>
</dbReference>
<dbReference type="OrthoDB" id="1749500at2"/>
<dbReference type="Proteomes" id="UP000199512">
    <property type="component" value="Unassembled WGS sequence"/>
</dbReference>
<evidence type="ECO:0000313" key="2">
    <source>
        <dbReference type="Proteomes" id="UP000199512"/>
    </source>
</evidence>
<accession>A0A1H8F8H6</accession>